<accession>A0A6S7BW19</accession>
<dbReference type="PROSITE" id="PS00571">
    <property type="entry name" value="AMIDASES"/>
    <property type="match status" value="1"/>
</dbReference>
<dbReference type="SUPFAM" id="SSF75304">
    <property type="entry name" value="Amidase signature (AS) enzymes"/>
    <property type="match status" value="1"/>
</dbReference>
<dbReference type="AlphaFoldDB" id="A0A6S7BW19"/>
<keyword evidence="2" id="KW-0378">Hydrolase</keyword>
<dbReference type="NCBIfam" id="NF005686">
    <property type="entry name" value="PRK07486.1"/>
    <property type="match status" value="1"/>
</dbReference>
<reference evidence="2 3" key="1">
    <citation type="submission" date="2020-04" db="EMBL/GenBank/DDBJ databases">
        <authorList>
            <person name="De Canck E."/>
        </authorList>
    </citation>
    <scope>NUCLEOTIDE SEQUENCE [LARGE SCALE GENOMIC DNA]</scope>
    <source>
        <strain evidence="2 3">LMG 3458</strain>
    </source>
</reference>
<dbReference type="Pfam" id="PF01425">
    <property type="entry name" value="Amidase"/>
    <property type="match status" value="1"/>
</dbReference>
<gene>
    <name evidence="2" type="primary">aam_2</name>
    <name evidence="2" type="ORF">LMG3458_04807</name>
</gene>
<dbReference type="GO" id="GO:0047680">
    <property type="term" value="F:aryl-acylamidase activity"/>
    <property type="evidence" value="ECO:0007669"/>
    <property type="project" value="UniProtKB-EC"/>
</dbReference>
<name>A0A6S7BW19_9BURK</name>
<dbReference type="PANTHER" id="PTHR11895">
    <property type="entry name" value="TRANSAMIDASE"/>
    <property type="match status" value="1"/>
</dbReference>
<feature type="domain" description="Amidase" evidence="1">
    <location>
        <begin position="40"/>
        <end position="464"/>
    </location>
</feature>
<dbReference type="InterPro" id="IPR000120">
    <property type="entry name" value="Amidase"/>
</dbReference>
<evidence type="ECO:0000313" key="2">
    <source>
        <dbReference type="EMBL" id="CAB3730628.1"/>
    </source>
</evidence>
<evidence type="ECO:0000259" key="1">
    <source>
        <dbReference type="Pfam" id="PF01425"/>
    </source>
</evidence>
<proteinExistence type="predicted"/>
<dbReference type="PANTHER" id="PTHR11895:SF76">
    <property type="entry name" value="INDOLEACETAMIDE HYDROLASE"/>
    <property type="match status" value="1"/>
</dbReference>
<dbReference type="EMBL" id="CADIJO010000021">
    <property type="protein sequence ID" value="CAB3730628.1"/>
    <property type="molecule type" value="Genomic_DNA"/>
</dbReference>
<dbReference type="InterPro" id="IPR036928">
    <property type="entry name" value="AS_sf"/>
</dbReference>
<dbReference type="Proteomes" id="UP000494111">
    <property type="component" value="Unassembled WGS sequence"/>
</dbReference>
<protein>
    <submittedName>
        <fullName evidence="2">Acylamidase</fullName>
        <ecNumber evidence="2">3.5.1.13</ecNumber>
    </submittedName>
</protein>
<organism evidence="2 3">
    <name type="scientific">Achromobacter deleyi</name>
    <dbReference type="NCBI Taxonomy" id="1353891"/>
    <lineage>
        <taxon>Bacteria</taxon>
        <taxon>Pseudomonadati</taxon>
        <taxon>Pseudomonadota</taxon>
        <taxon>Betaproteobacteria</taxon>
        <taxon>Burkholderiales</taxon>
        <taxon>Alcaligenaceae</taxon>
        <taxon>Achromobacter</taxon>
    </lineage>
</organism>
<dbReference type="InterPro" id="IPR020556">
    <property type="entry name" value="Amidase_CS"/>
</dbReference>
<sequence>MTIAPLSAPPSLSATPSPLCHMTAMALRTDIAAGRVSAREVTAAHLARIADVNPHVNAVVTLDAERAMAMAAAADERQARGMVLGLLHGLPVVHKDSFLTAGMRTTYGSPVYRDFVPGHDSLIVSRQRDAGAITLGKSNLPEFGAGSQTYNTVFGATRNPYDLRMTAGGSSGGAAAALAARMVPLADGTDMGGSLRNPASFCNVVGLRPSPGRVPQWPSANPYNALTVAGPMARTVADVALLLAATAGPDPRDPLSLEQDPARFLDSLERDFKGVRIAYAPTWGGLPTEPAVVAALARQLPVFQTLGAIVDEACPDFTGGDAAFHALRGQVFAVGYEATLREHRALLKDSVVWNIELGLTQPAAAVLQAERDRTALFARMHRFMQTYEFMIGPVSQVLPFAAETETVAQIEGVPMHNYIDWMRSGYYLSLTGHPAISVPCGFAANGLPVGIQIVGRYRQEHALLQLAHAFEQATQFWRQAPVLPS</sequence>
<dbReference type="Gene3D" id="3.90.1300.10">
    <property type="entry name" value="Amidase signature (AS) domain"/>
    <property type="match status" value="1"/>
</dbReference>
<dbReference type="InterPro" id="IPR023631">
    <property type="entry name" value="Amidase_dom"/>
</dbReference>
<dbReference type="EC" id="3.5.1.13" evidence="2"/>
<evidence type="ECO:0000313" key="3">
    <source>
        <dbReference type="Proteomes" id="UP000494111"/>
    </source>
</evidence>